<keyword evidence="2" id="KW-1185">Reference proteome</keyword>
<sequence>MLFARPLITNTKGQLAFLVVEEFFKEKEIPLTNLLTVRQMVLWQWYAATFGCTGGAAVEHLVAKRLTQSDKEPSLRDSMKKCKSDIAYMTDLFSKFNELHLQLQRSELYLIKTRSLALFKRNFGRREIYQFPSVAALRKNGEVHDDDIEIYCDHLDMLQKDMQERFQDILKMEIPNCVIDRFSNTDETEMELDEELIELLTTEELKLKFKNGYHYFWLQHQIADLYIRLWAVVRKFLLASASSNLVERDFRVVTDLSTKKRNRLQIAKRGDL</sequence>
<organism evidence="1 2">
    <name type="scientific">Trichinella nelsoni</name>
    <dbReference type="NCBI Taxonomy" id="6336"/>
    <lineage>
        <taxon>Eukaryota</taxon>
        <taxon>Metazoa</taxon>
        <taxon>Ecdysozoa</taxon>
        <taxon>Nematoda</taxon>
        <taxon>Enoplea</taxon>
        <taxon>Dorylaimia</taxon>
        <taxon>Trichinellida</taxon>
        <taxon>Trichinellidae</taxon>
        <taxon>Trichinella</taxon>
    </lineage>
</organism>
<dbReference type="PANTHER" id="PTHR45913">
    <property type="entry name" value="EPM2A-INTERACTING PROTEIN 1"/>
    <property type="match status" value="1"/>
</dbReference>
<reference evidence="1 2" key="1">
    <citation type="submission" date="2015-01" db="EMBL/GenBank/DDBJ databases">
        <title>Evolution of Trichinella species and genotypes.</title>
        <authorList>
            <person name="Korhonen P.K."/>
            <person name="Edoardo P."/>
            <person name="Giuseppe L.R."/>
            <person name="Gasser R.B."/>
        </authorList>
    </citation>
    <scope>NUCLEOTIDE SEQUENCE [LARGE SCALE GENOMIC DNA]</scope>
    <source>
        <strain evidence="1">ISS37</strain>
    </source>
</reference>
<comment type="caution">
    <text evidence="1">The sequence shown here is derived from an EMBL/GenBank/DDBJ whole genome shotgun (WGS) entry which is preliminary data.</text>
</comment>
<dbReference type="AlphaFoldDB" id="A0A0V0RI63"/>
<dbReference type="EMBL" id="JYDL01000175">
    <property type="protein sequence ID" value="KRX14010.1"/>
    <property type="molecule type" value="Genomic_DNA"/>
</dbReference>
<dbReference type="PANTHER" id="PTHR45913:SF22">
    <property type="entry name" value="SCAN BOX DOMAIN-CONTAINING PROTEIN"/>
    <property type="match status" value="1"/>
</dbReference>
<gene>
    <name evidence="1" type="ORF">T07_13016</name>
</gene>
<dbReference type="OrthoDB" id="5918250at2759"/>
<proteinExistence type="predicted"/>
<name>A0A0V0RI63_9BILA</name>
<accession>A0A0V0RI63</accession>
<dbReference type="Proteomes" id="UP000054630">
    <property type="component" value="Unassembled WGS sequence"/>
</dbReference>
<protein>
    <recommendedName>
        <fullName evidence="3">SCAN domain-containing protein 3</fullName>
    </recommendedName>
</protein>
<evidence type="ECO:0000313" key="2">
    <source>
        <dbReference type="Proteomes" id="UP000054630"/>
    </source>
</evidence>
<evidence type="ECO:0000313" key="1">
    <source>
        <dbReference type="EMBL" id="KRX14010.1"/>
    </source>
</evidence>
<evidence type="ECO:0008006" key="3">
    <source>
        <dbReference type="Google" id="ProtNLM"/>
    </source>
</evidence>